<gene>
    <name evidence="1" type="ORF">K488DRAFT_78278</name>
</gene>
<proteinExistence type="predicted"/>
<dbReference type="Proteomes" id="UP000814128">
    <property type="component" value="Unassembled WGS sequence"/>
</dbReference>
<comment type="caution">
    <text evidence="1">The sequence shown here is derived from an EMBL/GenBank/DDBJ whole genome shotgun (WGS) entry which is preliminary data.</text>
</comment>
<keyword evidence="2" id="KW-1185">Reference proteome</keyword>
<protein>
    <submittedName>
        <fullName evidence="1">Alpha/Beta hydrolase protein</fullName>
    </submittedName>
</protein>
<evidence type="ECO:0000313" key="2">
    <source>
        <dbReference type="Proteomes" id="UP000814128"/>
    </source>
</evidence>
<reference evidence="1" key="2">
    <citation type="journal article" date="2022" name="New Phytol.">
        <title>Evolutionary transition to the ectomycorrhizal habit in the genomes of a hyperdiverse lineage of mushroom-forming fungi.</title>
        <authorList>
            <person name="Looney B."/>
            <person name="Miyauchi S."/>
            <person name="Morin E."/>
            <person name="Drula E."/>
            <person name="Courty P.E."/>
            <person name="Kohler A."/>
            <person name="Kuo A."/>
            <person name="LaButti K."/>
            <person name="Pangilinan J."/>
            <person name="Lipzen A."/>
            <person name="Riley R."/>
            <person name="Andreopoulos W."/>
            <person name="He G."/>
            <person name="Johnson J."/>
            <person name="Nolan M."/>
            <person name="Tritt A."/>
            <person name="Barry K.W."/>
            <person name="Grigoriev I.V."/>
            <person name="Nagy L.G."/>
            <person name="Hibbett D."/>
            <person name="Henrissat B."/>
            <person name="Matheny P.B."/>
            <person name="Labbe J."/>
            <person name="Martin F.M."/>
        </authorList>
    </citation>
    <scope>NUCLEOTIDE SEQUENCE</scope>
    <source>
        <strain evidence="1">EC-137</strain>
    </source>
</reference>
<name>A0ACB8QM39_9AGAM</name>
<sequence>MTTALATGCITLVYKHVGSLDLLLDLYLPASASIERPSPILVYFHGGGLTVGDRTSWFPEWLHERLSASGVAFISAEYRLIPPSTGHDILQDVTDVFAYVANTLNSELSSRGVLNQIDGARIAVAGTSSGGLCAYLAAAHALPRPKCLLSMYGMGGDWLNSHMYTIKREPFFMGYEILDRKSFAEFFHPACHSLSQISGSPLCYHPPDSAAPGYPANPRMQLGRVYIQEGVFIDYLTGLHSPSLSAMMRVLLQEDCTSMNADASRAKMAAAIPESVRPLFPQLNVSPDWPPCLLVHGELDSAVHADESRHIYDLLKKAGVSVELRVVEGAEHSFDVRPGALEKYGTKGGLYDQAFLFVFTALSS</sequence>
<evidence type="ECO:0000313" key="1">
    <source>
        <dbReference type="EMBL" id="KAI0032783.1"/>
    </source>
</evidence>
<keyword evidence="1" id="KW-0378">Hydrolase</keyword>
<reference evidence="1" key="1">
    <citation type="submission" date="2021-02" db="EMBL/GenBank/DDBJ databases">
        <authorList>
            <consortium name="DOE Joint Genome Institute"/>
            <person name="Ahrendt S."/>
            <person name="Looney B.P."/>
            <person name="Miyauchi S."/>
            <person name="Morin E."/>
            <person name="Drula E."/>
            <person name="Courty P.E."/>
            <person name="Chicoki N."/>
            <person name="Fauchery L."/>
            <person name="Kohler A."/>
            <person name="Kuo A."/>
            <person name="Labutti K."/>
            <person name="Pangilinan J."/>
            <person name="Lipzen A."/>
            <person name="Riley R."/>
            <person name="Andreopoulos W."/>
            <person name="He G."/>
            <person name="Johnson J."/>
            <person name="Barry K.W."/>
            <person name="Grigoriev I.V."/>
            <person name="Nagy L."/>
            <person name="Hibbett D."/>
            <person name="Henrissat B."/>
            <person name="Matheny P.B."/>
            <person name="Labbe J."/>
            <person name="Martin F."/>
        </authorList>
    </citation>
    <scope>NUCLEOTIDE SEQUENCE</scope>
    <source>
        <strain evidence="1">EC-137</strain>
    </source>
</reference>
<accession>A0ACB8QM39</accession>
<organism evidence="1 2">
    <name type="scientific">Vararia minispora EC-137</name>
    <dbReference type="NCBI Taxonomy" id="1314806"/>
    <lineage>
        <taxon>Eukaryota</taxon>
        <taxon>Fungi</taxon>
        <taxon>Dikarya</taxon>
        <taxon>Basidiomycota</taxon>
        <taxon>Agaricomycotina</taxon>
        <taxon>Agaricomycetes</taxon>
        <taxon>Russulales</taxon>
        <taxon>Lachnocladiaceae</taxon>
        <taxon>Vararia</taxon>
    </lineage>
</organism>
<dbReference type="EMBL" id="MU273536">
    <property type="protein sequence ID" value="KAI0032783.1"/>
    <property type="molecule type" value="Genomic_DNA"/>
</dbReference>